<keyword evidence="1" id="KW-0472">Membrane</keyword>
<name>A0ABR4GGH3_9EURO</name>
<dbReference type="Proteomes" id="UP001610563">
    <property type="component" value="Unassembled WGS sequence"/>
</dbReference>
<dbReference type="EMBL" id="JBFTWV010000015">
    <property type="protein sequence ID" value="KAL2798154.1"/>
    <property type="molecule type" value="Genomic_DNA"/>
</dbReference>
<evidence type="ECO:0000313" key="2">
    <source>
        <dbReference type="EMBL" id="KAL2798154.1"/>
    </source>
</evidence>
<organism evidence="2 3">
    <name type="scientific">Aspergillus keveii</name>
    <dbReference type="NCBI Taxonomy" id="714993"/>
    <lineage>
        <taxon>Eukaryota</taxon>
        <taxon>Fungi</taxon>
        <taxon>Dikarya</taxon>
        <taxon>Ascomycota</taxon>
        <taxon>Pezizomycotina</taxon>
        <taxon>Eurotiomycetes</taxon>
        <taxon>Eurotiomycetidae</taxon>
        <taxon>Eurotiales</taxon>
        <taxon>Aspergillaceae</taxon>
        <taxon>Aspergillus</taxon>
        <taxon>Aspergillus subgen. Nidulantes</taxon>
    </lineage>
</organism>
<evidence type="ECO:0000256" key="1">
    <source>
        <dbReference type="SAM" id="Phobius"/>
    </source>
</evidence>
<feature type="transmembrane region" description="Helical" evidence="1">
    <location>
        <begin position="61"/>
        <end position="79"/>
    </location>
</feature>
<comment type="caution">
    <text evidence="2">The sequence shown here is derived from an EMBL/GenBank/DDBJ whole genome shotgun (WGS) entry which is preliminary data.</text>
</comment>
<keyword evidence="3" id="KW-1185">Reference proteome</keyword>
<keyword evidence="1" id="KW-1133">Transmembrane helix</keyword>
<evidence type="ECO:0000313" key="3">
    <source>
        <dbReference type="Proteomes" id="UP001610563"/>
    </source>
</evidence>
<keyword evidence="1" id="KW-0812">Transmembrane</keyword>
<sequence>MGHASDEDNPTHHYATALQSICVRAASLPSEVIVLCELAKNNLLALQTGSQWDFDMGKKTYLPFFLSTVILLCFFFFSLSPGNLGRPSWLKKNLPMLQVGVSGELDCVD</sequence>
<proteinExistence type="predicted"/>
<reference evidence="2 3" key="1">
    <citation type="submission" date="2024-07" db="EMBL/GenBank/DDBJ databases">
        <title>Section-level genome sequencing and comparative genomics of Aspergillus sections Usti and Cavernicolus.</title>
        <authorList>
            <consortium name="Lawrence Berkeley National Laboratory"/>
            <person name="Nybo J.L."/>
            <person name="Vesth T.C."/>
            <person name="Theobald S."/>
            <person name="Frisvad J.C."/>
            <person name="Larsen T.O."/>
            <person name="Kjaerboelling I."/>
            <person name="Rothschild-Mancinelli K."/>
            <person name="Lyhne E.K."/>
            <person name="Kogle M.E."/>
            <person name="Barry K."/>
            <person name="Clum A."/>
            <person name="Na H."/>
            <person name="Ledsgaard L."/>
            <person name="Lin J."/>
            <person name="Lipzen A."/>
            <person name="Kuo A."/>
            <person name="Riley R."/>
            <person name="Mondo S."/>
            <person name="Labutti K."/>
            <person name="Haridas S."/>
            <person name="Pangalinan J."/>
            <person name="Salamov A.A."/>
            <person name="Simmons B.A."/>
            <person name="Magnuson J.K."/>
            <person name="Chen J."/>
            <person name="Drula E."/>
            <person name="Henrissat B."/>
            <person name="Wiebenga A."/>
            <person name="Lubbers R.J."/>
            <person name="Gomes A.C."/>
            <person name="Makela M.R."/>
            <person name="Stajich J."/>
            <person name="Grigoriev I.V."/>
            <person name="Mortensen U.H."/>
            <person name="De Vries R.P."/>
            <person name="Baker S.E."/>
            <person name="Andersen M.R."/>
        </authorList>
    </citation>
    <scope>NUCLEOTIDE SEQUENCE [LARGE SCALE GENOMIC DNA]</scope>
    <source>
        <strain evidence="2 3">CBS 209.92</strain>
    </source>
</reference>
<gene>
    <name evidence="2" type="ORF">BJX66DRAFT_334494</name>
</gene>
<accession>A0ABR4GGH3</accession>
<protein>
    <submittedName>
        <fullName evidence="2">Uncharacterized protein</fullName>
    </submittedName>
</protein>